<reference evidence="3" key="1">
    <citation type="submission" date="2017-05" db="EMBL/GenBank/DDBJ databases">
        <authorList>
            <person name="QRISCLOUD D."/>
        </authorList>
    </citation>
    <scope>NUCLEOTIDE SEQUENCE</scope>
</reference>
<feature type="domain" description="WAP" evidence="2">
    <location>
        <begin position="25"/>
        <end position="62"/>
    </location>
</feature>
<dbReference type="GO" id="GO:0005576">
    <property type="term" value="C:extracellular region"/>
    <property type="evidence" value="ECO:0007669"/>
    <property type="project" value="InterPro"/>
</dbReference>
<reference evidence="3" key="2">
    <citation type="submission" date="2019-05" db="EMBL/GenBank/DDBJ databases">
        <title>Unravelling the molecular evolution of spider venoms.</title>
        <authorList>
            <person name="Pineda S."/>
        </authorList>
    </citation>
    <scope>NUCLEOTIDE SEQUENCE</scope>
</reference>
<sequence>MNKATVLVLVCMLAIIHHSTGKHGCPPPDNKVCFQYYDQCTSNADCSAGQLCCLQPGCGHECK</sequence>
<evidence type="ECO:0000256" key="1">
    <source>
        <dbReference type="SAM" id="SignalP"/>
    </source>
</evidence>
<accession>A0A4Q8K4N4</accession>
<dbReference type="EMBL" id="HAHG01000119">
    <property type="protein sequence ID" value="SNX33850.1"/>
    <property type="molecule type" value="Transcribed_RNA"/>
</dbReference>
<protein>
    <submittedName>
        <fullName evidence="3">U8-Hexatoxin-Hf1a_1</fullName>
    </submittedName>
</protein>
<dbReference type="Pfam" id="PF00095">
    <property type="entry name" value="WAP"/>
    <property type="match status" value="1"/>
</dbReference>
<feature type="signal peptide" evidence="1">
    <location>
        <begin position="1"/>
        <end position="21"/>
    </location>
</feature>
<keyword evidence="1" id="KW-0732">Signal</keyword>
<proteinExistence type="predicted"/>
<dbReference type="AlphaFoldDB" id="A0A4Q8K4N4"/>
<dbReference type="GO" id="GO:0030414">
    <property type="term" value="F:peptidase inhibitor activity"/>
    <property type="evidence" value="ECO:0007669"/>
    <property type="project" value="InterPro"/>
</dbReference>
<feature type="chain" id="PRO_5020898749" evidence="1">
    <location>
        <begin position="22"/>
        <end position="63"/>
    </location>
</feature>
<evidence type="ECO:0000313" key="3">
    <source>
        <dbReference type="EMBL" id="SNX33850.1"/>
    </source>
</evidence>
<evidence type="ECO:0000259" key="2">
    <source>
        <dbReference type="Pfam" id="PF00095"/>
    </source>
</evidence>
<dbReference type="InterPro" id="IPR008197">
    <property type="entry name" value="WAP_dom"/>
</dbReference>
<organism evidence="3">
    <name type="scientific">Hadronyche formidabilis</name>
    <name type="common">Northern tree funnel-web spider</name>
    <name type="synonym">Atrax formidabilis</name>
    <dbReference type="NCBI Taxonomy" id="426499"/>
    <lineage>
        <taxon>Eukaryota</taxon>
        <taxon>Metazoa</taxon>
        <taxon>Ecdysozoa</taxon>
        <taxon>Arthropoda</taxon>
        <taxon>Chelicerata</taxon>
        <taxon>Arachnida</taxon>
        <taxon>Araneae</taxon>
        <taxon>Mygalomorphae</taxon>
        <taxon>Avicularoidea</taxon>
        <taxon>Hexathelidae</taxon>
        <taxon>Hadronyche</taxon>
    </lineage>
</organism>
<name>A0A4Q8K4N4_HADFO</name>